<sequence length="360" mass="40371">MKKLLLLIFLFGSLVSSAQNYQCLQNGVLHYFINGNGYLRAIKIDSVTTLPDTTIFYPFHTPRGPYISSIPYVAQDTLGGSWVGGKVLGLTDGTFIFDSYWGNSVTIKSRGSTGATWLFFSDSSTRYYQAQMLNTDTMSVLGALDSVKRILITAHDPSGLVVSDPLDSFQIILSKNHGFVQVFDLYTFPYHKPDSVYRSGLDFFLDRSTHTYYDVNAFGGNAPNKNISIFNLTDFTNPNDQQLHSWNIGDVFEVENETGTMSPYPPYIIDYTLDTVVNKVVLPHSTIYSIRGSSFNYTIPVYETFHAGNITCTDGNFIIADSNVIPESKISFYNNNYVFYFPKDTSWCRQGPLYKVVGPA</sequence>
<dbReference type="OrthoDB" id="531718at2"/>
<gene>
    <name evidence="2" type="ORF">CJD36_004985</name>
</gene>
<protein>
    <submittedName>
        <fullName evidence="2">Uncharacterized protein</fullName>
    </submittedName>
</protein>
<name>A0A2S7T1L1_9BACT</name>
<proteinExistence type="predicted"/>
<comment type="caution">
    <text evidence="2">The sequence shown here is derived from an EMBL/GenBank/DDBJ whole genome shotgun (WGS) entry which is preliminary data.</text>
</comment>
<reference evidence="2 3" key="1">
    <citation type="submission" date="2018-01" db="EMBL/GenBank/DDBJ databases">
        <title>A novel member of the phylum Bacteroidetes isolated from glacier ice.</title>
        <authorList>
            <person name="Liu Q."/>
            <person name="Xin Y.-H."/>
        </authorList>
    </citation>
    <scope>NUCLEOTIDE SEQUENCE [LARGE SCALE GENOMIC DNA]</scope>
    <source>
        <strain evidence="2 3">RB1R16</strain>
    </source>
</reference>
<accession>A0A2S7T1L1</accession>
<dbReference type="RefSeq" id="WP_105037983.1">
    <property type="nucleotide sequence ID" value="NZ_PPSL01000001.1"/>
</dbReference>
<dbReference type="AlphaFoldDB" id="A0A2S7T1L1"/>
<dbReference type="EMBL" id="PPSL01000001">
    <property type="protein sequence ID" value="PQJ13099.1"/>
    <property type="molecule type" value="Genomic_DNA"/>
</dbReference>
<keyword evidence="1" id="KW-0732">Signal</keyword>
<feature type="chain" id="PRO_5015760737" evidence="1">
    <location>
        <begin position="19"/>
        <end position="360"/>
    </location>
</feature>
<evidence type="ECO:0000256" key="1">
    <source>
        <dbReference type="SAM" id="SignalP"/>
    </source>
</evidence>
<evidence type="ECO:0000313" key="3">
    <source>
        <dbReference type="Proteomes" id="UP000239872"/>
    </source>
</evidence>
<dbReference type="Proteomes" id="UP000239872">
    <property type="component" value="Unassembled WGS sequence"/>
</dbReference>
<evidence type="ECO:0000313" key="2">
    <source>
        <dbReference type="EMBL" id="PQJ13099.1"/>
    </source>
</evidence>
<feature type="signal peptide" evidence="1">
    <location>
        <begin position="1"/>
        <end position="18"/>
    </location>
</feature>
<keyword evidence="3" id="KW-1185">Reference proteome</keyword>
<organism evidence="2 3">
    <name type="scientific">Flavipsychrobacter stenotrophus</name>
    <dbReference type="NCBI Taxonomy" id="2077091"/>
    <lineage>
        <taxon>Bacteria</taxon>
        <taxon>Pseudomonadati</taxon>
        <taxon>Bacteroidota</taxon>
        <taxon>Chitinophagia</taxon>
        <taxon>Chitinophagales</taxon>
        <taxon>Chitinophagaceae</taxon>
        <taxon>Flavipsychrobacter</taxon>
    </lineage>
</organism>